<reference evidence="2" key="1">
    <citation type="journal article" date="2018" name="PLoS Negl. Trop. Dis.">
        <title>An insight into the salivary gland and fat body transcriptome of Panstrongylus lignarius (Hemiptera: Heteroptera), the main vector of Chagas disease in Peru.</title>
        <authorList>
            <person name="Nevoa J.C."/>
            <person name="Mendes M.T."/>
            <person name="da Silva M.V."/>
            <person name="Soares S.C."/>
            <person name="Oliveira C.J.F."/>
            <person name="Ribeiro J.M.C."/>
        </authorList>
    </citation>
    <scope>NUCLEOTIDE SEQUENCE</scope>
</reference>
<dbReference type="InterPro" id="IPR027917">
    <property type="entry name" value="MITRAC7/Phoenixin"/>
</dbReference>
<keyword evidence="1" id="KW-0812">Transmembrane</keyword>
<proteinExistence type="predicted"/>
<keyword evidence="1" id="KW-1133">Transmembrane helix</keyword>
<dbReference type="PANTHER" id="PTHR34923:SF1">
    <property type="entry name" value="SMALL INTEGRAL MEMBRANE PROTEIN 20"/>
    <property type="match status" value="1"/>
</dbReference>
<organism evidence="2">
    <name type="scientific">Panstrongylus lignarius</name>
    <dbReference type="NCBI Taxonomy" id="156445"/>
    <lineage>
        <taxon>Eukaryota</taxon>
        <taxon>Metazoa</taxon>
        <taxon>Ecdysozoa</taxon>
        <taxon>Arthropoda</taxon>
        <taxon>Hexapoda</taxon>
        <taxon>Insecta</taxon>
        <taxon>Pterygota</taxon>
        <taxon>Neoptera</taxon>
        <taxon>Paraneoptera</taxon>
        <taxon>Hemiptera</taxon>
        <taxon>Heteroptera</taxon>
        <taxon>Panheteroptera</taxon>
        <taxon>Cimicomorpha</taxon>
        <taxon>Reduviidae</taxon>
        <taxon>Triatominae</taxon>
        <taxon>Panstrongylus</taxon>
    </lineage>
</organism>
<dbReference type="GO" id="GO:0033617">
    <property type="term" value="P:mitochondrial respiratory chain complex IV assembly"/>
    <property type="evidence" value="ECO:0007669"/>
    <property type="project" value="InterPro"/>
</dbReference>
<protein>
    <submittedName>
        <fullName evidence="2">Putative conserved secreted protein</fullName>
    </submittedName>
</protein>
<feature type="transmembrane region" description="Helical" evidence="1">
    <location>
        <begin position="16"/>
        <end position="36"/>
    </location>
</feature>
<sequence length="78" mass="9086">MQVYKMASNRLKGWKYVLFMTGIVGSIGAATYPIIIRPMLYTEEYKKIQAVTRKNIKQEDIQPGNMKIWSDPFGRDKK</sequence>
<name>A0A224Y5D3_9HEMI</name>
<dbReference type="EMBL" id="GFTR01000727">
    <property type="protein sequence ID" value="JAW15699.1"/>
    <property type="molecule type" value="Transcribed_RNA"/>
</dbReference>
<dbReference type="PANTHER" id="PTHR34923">
    <property type="entry name" value="SMALL INTEGRAL MEMBRANE PROTEIN 20"/>
    <property type="match status" value="1"/>
</dbReference>
<dbReference type="AlphaFoldDB" id="A0A224Y5D3"/>
<evidence type="ECO:0000256" key="1">
    <source>
        <dbReference type="SAM" id="Phobius"/>
    </source>
</evidence>
<accession>A0A224Y5D3</accession>
<dbReference type="GO" id="GO:0005743">
    <property type="term" value="C:mitochondrial inner membrane"/>
    <property type="evidence" value="ECO:0007669"/>
    <property type="project" value="TreeGrafter"/>
</dbReference>
<keyword evidence="1" id="KW-0472">Membrane</keyword>
<evidence type="ECO:0000313" key="2">
    <source>
        <dbReference type="EMBL" id="JAW15699.1"/>
    </source>
</evidence>
<dbReference type="Pfam" id="PF15061">
    <property type="entry name" value="MITRAC7_Phoenixin"/>
    <property type="match status" value="1"/>
</dbReference>